<reference evidence="1" key="1">
    <citation type="submission" date="2021-05" db="EMBL/GenBank/DDBJ databases">
        <authorList>
            <person name="Alioto T."/>
            <person name="Alioto T."/>
            <person name="Gomez Garrido J."/>
        </authorList>
    </citation>
    <scope>NUCLEOTIDE SEQUENCE</scope>
</reference>
<evidence type="ECO:0000313" key="1">
    <source>
        <dbReference type="EMBL" id="CAG6622392.1"/>
    </source>
</evidence>
<protein>
    <submittedName>
        <fullName evidence="1">Uncharacterized protein</fullName>
    </submittedName>
</protein>
<sequence>MSVPSNSSLKASTQSVPTWRIGVPPISISCRVDASPVEKMGPGVPSWAWRRRRRIILRGPSTISPPGKNSLSADITTGSHWISLDPPEQRLGCKVLCEFHCIVITELSEIWILLPTVTRSWSTVRHVVLSSHTRRTWGPSTRWSSIGNMTWMCSSRGPSASYGVTTISMCPLSR</sequence>
<dbReference type="EMBL" id="HBUF01052442">
    <property type="protein sequence ID" value="CAG6622392.1"/>
    <property type="molecule type" value="Transcribed_RNA"/>
</dbReference>
<accession>A0A8D8MDD7</accession>
<organism evidence="1">
    <name type="scientific">Cacopsylla melanoneura</name>
    <dbReference type="NCBI Taxonomy" id="428564"/>
    <lineage>
        <taxon>Eukaryota</taxon>
        <taxon>Metazoa</taxon>
        <taxon>Ecdysozoa</taxon>
        <taxon>Arthropoda</taxon>
        <taxon>Hexapoda</taxon>
        <taxon>Insecta</taxon>
        <taxon>Pterygota</taxon>
        <taxon>Neoptera</taxon>
        <taxon>Paraneoptera</taxon>
        <taxon>Hemiptera</taxon>
        <taxon>Sternorrhyncha</taxon>
        <taxon>Psylloidea</taxon>
        <taxon>Psyllidae</taxon>
        <taxon>Psyllinae</taxon>
        <taxon>Cacopsylla</taxon>
    </lineage>
</organism>
<proteinExistence type="predicted"/>
<dbReference type="EMBL" id="HBUF01052443">
    <property type="protein sequence ID" value="CAG6622394.1"/>
    <property type="molecule type" value="Transcribed_RNA"/>
</dbReference>
<name>A0A8D8MDD7_9HEMI</name>
<dbReference type="AlphaFoldDB" id="A0A8D8MDD7"/>